<dbReference type="GO" id="GO:0046330">
    <property type="term" value="P:positive regulation of JNK cascade"/>
    <property type="evidence" value="ECO:0007669"/>
    <property type="project" value="TreeGrafter"/>
</dbReference>
<dbReference type="PROSITE" id="PS51644">
    <property type="entry name" value="HTH_OST"/>
    <property type="match status" value="1"/>
</dbReference>
<dbReference type="InterPro" id="IPR012677">
    <property type="entry name" value="Nucleotide-bd_a/b_plait_sf"/>
</dbReference>
<evidence type="ECO:0000256" key="5">
    <source>
        <dbReference type="ARBA" id="ARBA00023043"/>
    </source>
</evidence>
<dbReference type="Pfam" id="PF00023">
    <property type="entry name" value="Ank"/>
    <property type="match status" value="1"/>
</dbReference>
<sequence>MKHCLAFDSKSSKIRALKMDLAMKKSALADLTNDLKFTGEALDSHNNYNNTESLADLEARLLKSIVDDDKSRLISTVSLLYPQNDDGSIAGTVVYKLLYLCCAFDSVACATSLLNGEVCGGAVPAMNERDAATGWTPLHAAAAASAARCVDLLLKRQGRAELKTKDGRALLPLELALLLARTDLIWNPDDHSVEDLVVQLSEKDLTVLKLLVDKTKQINEVIHARAIQGRVVELAALLLVAAGRVNDSIVFLQEGDSESKEKATVFERVVKEAILLGNGTPSSKKAASKKRQCVLSERERAEKRKLLLSEIELLQLFGAVSWTVSADHRRWTPPLVRACQAGDEPVIELLLKTDIDINDVDNEGNSALHWCIKTYKRSCPQQINIMWLLVMNGARVNQKNKLGLTAIHIAAENGNSQALQALLLEDLDCVNAKTEMRETPLFFAVKNDHKECAELLLNWGASTDEITPFKRSTLLCPQEMRWRQQNSQTDTCKYFDSPTGCVRGSKCFYAHDEEEFRQVKLRKGMIRSPIARAFERKIFVGGLPTSLDSDSLGTCFEEHFGPVEDAMVVGIPTGSKLQSRGFGFVTFKDEKSFTAAVEAHYVTIQGKEVEIKSAVPKWVLVSQPQKSPLQNQEQIDSLSLALTPGQKTMKEIANRQNVDEQNQTETACSLTEEAISEFRSWVDKLIDGKPHKGMPKWLRTFRRWFPCFLKEVSEREGGYALSSLKADFRTAFDLELDHASLGFPKLSEFMRCFPDLCRIKHITTGEKRPANHMVLLPKLPTQSSQPVRIISPPSQAKSVADSGDGYSEDVKWPKLPAQPPQSVGIISASSQATSIADSGDGYSDDVKWPKLPAQPPQPVGIISSSSQATSIPDSDDGYSDDVKWPQELLLDCNENAALTDSRPEISHPNLEHALPGVRSRFLEFLQTDSTFHSRQWGPKTERRHLVLEALARKMNNSSVFFLREFDFYEKYRASIIEGKCFACNLPRLLWANFPCGHLVWCGDCKYRASLAAGTFEHKCVVCDVRVQNIDLMPRLPKSLTTQETDRSFAAR</sequence>
<dbReference type="InterPro" id="IPR036855">
    <property type="entry name" value="Znf_CCCH_sf"/>
</dbReference>
<dbReference type="Gene3D" id="3.30.70.330">
    <property type="match status" value="1"/>
</dbReference>
<dbReference type="SUPFAM" id="SSF48403">
    <property type="entry name" value="Ankyrin repeat"/>
    <property type="match status" value="1"/>
</dbReference>
<reference evidence="13" key="1">
    <citation type="submission" date="2022-02" db="EMBL/GenBank/DDBJ databases">
        <authorList>
            <person name="Henning P.M."/>
            <person name="McCubbin A.G."/>
            <person name="Shore J.S."/>
        </authorList>
    </citation>
    <scope>NUCLEOTIDE SEQUENCE</scope>
    <source>
        <strain evidence="13">F60SS</strain>
        <tissue evidence="13">Leaves</tissue>
    </source>
</reference>
<dbReference type="Gene3D" id="1.25.40.20">
    <property type="entry name" value="Ankyrin repeat-containing domain"/>
    <property type="match status" value="2"/>
</dbReference>
<feature type="region of interest" description="Disordered" evidence="9">
    <location>
        <begin position="784"/>
        <end position="878"/>
    </location>
</feature>
<dbReference type="InterPro" id="IPR000571">
    <property type="entry name" value="Znf_CCCH"/>
</dbReference>
<dbReference type="OrthoDB" id="673776at2759"/>
<dbReference type="InterPro" id="IPR035979">
    <property type="entry name" value="RBD_domain_sf"/>
</dbReference>
<reference evidence="13" key="2">
    <citation type="journal article" date="2023" name="Plants (Basel)">
        <title>Annotation of the Turnera subulata (Passifloraceae) Draft Genome Reveals the S-Locus Evolved after the Divergence of Turneroideae from Passifloroideae in a Stepwise Manner.</title>
        <authorList>
            <person name="Henning P.M."/>
            <person name="Roalson E.H."/>
            <person name="Mir W."/>
            <person name="McCubbin A.G."/>
            <person name="Shore J.S."/>
        </authorList>
    </citation>
    <scope>NUCLEOTIDE SEQUENCE</scope>
    <source>
        <strain evidence="13">F60SS</strain>
    </source>
</reference>
<evidence type="ECO:0000256" key="4">
    <source>
        <dbReference type="ARBA" id="ARBA00022833"/>
    </source>
</evidence>
<evidence type="ECO:0008006" key="15">
    <source>
        <dbReference type="Google" id="ProtNLM"/>
    </source>
</evidence>
<accession>A0A9Q0F4I4</accession>
<evidence type="ECO:0000259" key="12">
    <source>
        <dbReference type="PROSITE" id="PS51644"/>
    </source>
</evidence>
<dbReference type="EMBL" id="JAKUCV010007321">
    <property type="protein sequence ID" value="KAJ4823929.1"/>
    <property type="molecule type" value="Genomic_DNA"/>
</dbReference>
<keyword evidence="5 6" id="KW-0040">ANK repeat</keyword>
<feature type="domain" description="HTH OST-type" evidence="12">
    <location>
        <begin position="697"/>
        <end position="778"/>
    </location>
</feature>
<evidence type="ECO:0000313" key="14">
    <source>
        <dbReference type="Proteomes" id="UP001141552"/>
    </source>
</evidence>
<dbReference type="PANTHER" id="PTHR24203:SF86">
    <property type="entry name" value="PROTEASOME 26S SUBUNIT, NON-ATPASE 10"/>
    <property type="match status" value="1"/>
</dbReference>
<feature type="domain" description="C3H1-type" evidence="11">
    <location>
        <begin position="486"/>
        <end position="514"/>
    </location>
</feature>
<evidence type="ECO:0000259" key="10">
    <source>
        <dbReference type="PROSITE" id="PS50102"/>
    </source>
</evidence>
<dbReference type="SMART" id="SM00248">
    <property type="entry name" value="ANK"/>
    <property type="match status" value="6"/>
</dbReference>
<gene>
    <name evidence="13" type="ORF">Tsubulata_009763</name>
</gene>
<dbReference type="Proteomes" id="UP001141552">
    <property type="component" value="Unassembled WGS sequence"/>
</dbReference>
<dbReference type="Gene3D" id="3.30.420.610">
    <property type="entry name" value="LOTUS domain-like"/>
    <property type="match status" value="1"/>
</dbReference>
<keyword evidence="3 8" id="KW-0863">Zinc-finger</keyword>
<dbReference type="Pfam" id="PF12796">
    <property type="entry name" value="Ank_2"/>
    <property type="match status" value="1"/>
</dbReference>
<dbReference type="AlphaFoldDB" id="A0A9Q0F4I4"/>
<dbReference type="SUPFAM" id="SSF54928">
    <property type="entry name" value="RNA-binding domain, RBD"/>
    <property type="match status" value="1"/>
</dbReference>
<evidence type="ECO:0000256" key="2">
    <source>
        <dbReference type="ARBA" id="ARBA00022737"/>
    </source>
</evidence>
<proteinExistence type="predicted"/>
<dbReference type="PROSITE" id="PS50103">
    <property type="entry name" value="ZF_C3H1"/>
    <property type="match status" value="1"/>
</dbReference>
<evidence type="ECO:0000256" key="8">
    <source>
        <dbReference type="PROSITE-ProRule" id="PRU00723"/>
    </source>
</evidence>
<keyword evidence="1 8" id="KW-0479">Metal-binding</keyword>
<feature type="compositionally biased region" description="Polar residues" evidence="9">
    <location>
        <begin position="862"/>
        <end position="872"/>
    </location>
</feature>
<feature type="repeat" description="ANK" evidence="6">
    <location>
        <begin position="133"/>
        <end position="165"/>
    </location>
</feature>
<evidence type="ECO:0000256" key="3">
    <source>
        <dbReference type="ARBA" id="ARBA00022771"/>
    </source>
</evidence>
<evidence type="ECO:0000313" key="13">
    <source>
        <dbReference type="EMBL" id="KAJ4823929.1"/>
    </source>
</evidence>
<dbReference type="SUPFAM" id="SSF90229">
    <property type="entry name" value="CCCH zinc finger"/>
    <property type="match status" value="1"/>
</dbReference>
<comment type="caution">
    <text evidence="13">The sequence shown here is derived from an EMBL/GenBank/DDBJ whole genome shotgun (WGS) entry which is preliminary data.</text>
</comment>
<feature type="compositionally biased region" description="Low complexity" evidence="9">
    <location>
        <begin position="825"/>
        <end position="838"/>
    </location>
</feature>
<dbReference type="SMART" id="SM00360">
    <property type="entry name" value="RRM"/>
    <property type="match status" value="1"/>
</dbReference>
<evidence type="ECO:0000256" key="1">
    <source>
        <dbReference type="ARBA" id="ARBA00022723"/>
    </source>
</evidence>
<evidence type="ECO:0000256" key="9">
    <source>
        <dbReference type="SAM" id="MobiDB-lite"/>
    </source>
</evidence>
<evidence type="ECO:0000256" key="7">
    <source>
        <dbReference type="PROSITE-ProRule" id="PRU00176"/>
    </source>
</evidence>
<feature type="domain" description="RRM" evidence="10">
    <location>
        <begin position="536"/>
        <end position="616"/>
    </location>
</feature>
<evidence type="ECO:0000256" key="6">
    <source>
        <dbReference type="PROSITE-ProRule" id="PRU00023"/>
    </source>
</evidence>
<dbReference type="Pfam" id="PF12872">
    <property type="entry name" value="OST-HTH"/>
    <property type="match status" value="1"/>
</dbReference>
<keyword evidence="14" id="KW-1185">Reference proteome</keyword>
<dbReference type="PANTHER" id="PTHR24203">
    <property type="entry name" value="ANKYRIN REPEAT FAMILY PROTEIN"/>
    <property type="match status" value="1"/>
</dbReference>
<dbReference type="InterPro" id="IPR036770">
    <property type="entry name" value="Ankyrin_rpt-contain_sf"/>
</dbReference>
<dbReference type="PROSITE" id="PS50102">
    <property type="entry name" value="RRM"/>
    <property type="match status" value="1"/>
</dbReference>
<dbReference type="GO" id="GO:0005737">
    <property type="term" value="C:cytoplasm"/>
    <property type="evidence" value="ECO:0007669"/>
    <property type="project" value="TreeGrafter"/>
</dbReference>
<keyword evidence="2" id="KW-0677">Repeat</keyword>
<name>A0A9Q0F4I4_9ROSI</name>
<dbReference type="Pfam" id="PF00076">
    <property type="entry name" value="RRM_1"/>
    <property type="match status" value="1"/>
</dbReference>
<dbReference type="InterPro" id="IPR025605">
    <property type="entry name" value="OST-HTH/LOTUS_dom"/>
</dbReference>
<dbReference type="PROSITE" id="PS50088">
    <property type="entry name" value="ANK_REPEAT"/>
    <property type="match status" value="3"/>
</dbReference>
<dbReference type="GO" id="GO:0010468">
    <property type="term" value="P:regulation of gene expression"/>
    <property type="evidence" value="ECO:0007669"/>
    <property type="project" value="UniProtKB-ARBA"/>
</dbReference>
<keyword evidence="4 8" id="KW-0862">Zinc</keyword>
<organism evidence="13 14">
    <name type="scientific">Turnera subulata</name>
    <dbReference type="NCBI Taxonomy" id="218843"/>
    <lineage>
        <taxon>Eukaryota</taxon>
        <taxon>Viridiplantae</taxon>
        <taxon>Streptophyta</taxon>
        <taxon>Embryophyta</taxon>
        <taxon>Tracheophyta</taxon>
        <taxon>Spermatophyta</taxon>
        <taxon>Magnoliopsida</taxon>
        <taxon>eudicotyledons</taxon>
        <taxon>Gunneridae</taxon>
        <taxon>Pentapetalae</taxon>
        <taxon>rosids</taxon>
        <taxon>fabids</taxon>
        <taxon>Malpighiales</taxon>
        <taxon>Passifloraceae</taxon>
        <taxon>Turnera</taxon>
    </lineage>
</organism>
<feature type="zinc finger region" description="C3H1-type" evidence="8">
    <location>
        <begin position="486"/>
        <end position="514"/>
    </location>
</feature>
<dbReference type="GO" id="GO:0005634">
    <property type="term" value="C:nucleus"/>
    <property type="evidence" value="ECO:0007669"/>
    <property type="project" value="TreeGrafter"/>
</dbReference>
<feature type="repeat" description="ANK" evidence="6">
    <location>
        <begin position="436"/>
        <end position="468"/>
    </location>
</feature>
<dbReference type="Pfam" id="PF13637">
    <property type="entry name" value="Ank_4"/>
    <property type="match status" value="1"/>
</dbReference>
<dbReference type="InterPro" id="IPR000504">
    <property type="entry name" value="RRM_dom"/>
</dbReference>
<dbReference type="InterPro" id="IPR002110">
    <property type="entry name" value="Ankyrin_rpt"/>
</dbReference>
<keyword evidence="7" id="KW-0694">RNA-binding</keyword>
<protein>
    <recommendedName>
        <fullName evidence="15">RING-type E3 ubiquitin transferase</fullName>
    </recommendedName>
</protein>
<feature type="compositionally biased region" description="Polar residues" evidence="9">
    <location>
        <begin position="784"/>
        <end position="797"/>
    </location>
</feature>
<dbReference type="GO" id="GO:0008270">
    <property type="term" value="F:zinc ion binding"/>
    <property type="evidence" value="ECO:0007669"/>
    <property type="project" value="UniProtKB-KW"/>
</dbReference>
<dbReference type="GO" id="GO:0003723">
    <property type="term" value="F:RNA binding"/>
    <property type="evidence" value="ECO:0007669"/>
    <property type="project" value="UniProtKB-UniRule"/>
</dbReference>
<feature type="repeat" description="ANK" evidence="6">
    <location>
        <begin position="402"/>
        <end position="435"/>
    </location>
</feature>
<dbReference type="InterPro" id="IPR041966">
    <property type="entry name" value="LOTUS-like"/>
</dbReference>
<dbReference type="GO" id="GO:0090090">
    <property type="term" value="P:negative regulation of canonical Wnt signaling pathway"/>
    <property type="evidence" value="ECO:0007669"/>
    <property type="project" value="TreeGrafter"/>
</dbReference>
<evidence type="ECO:0000259" key="11">
    <source>
        <dbReference type="PROSITE" id="PS50103"/>
    </source>
</evidence>